<organism evidence="2 3">
    <name type="scientific">Caerostris extrusa</name>
    <name type="common">Bark spider</name>
    <name type="synonym">Caerostris bankana</name>
    <dbReference type="NCBI Taxonomy" id="172846"/>
    <lineage>
        <taxon>Eukaryota</taxon>
        <taxon>Metazoa</taxon>
        <taxon>Ecdysozoa</taxon>
        <taxon>Arthropoda</taxon>
        <taxon>Chelicerata</taxon>
        <taxon>Arachnida</taxon>
        <taxon>Araneae</taxon>
        <taxon>Araneomorphae</taxon>
        <taxon>Entelegynae</taxon>
        <taxon>Araneoidea</taxon>
        <taxon>Araneidae</taxon>
        <taxon>Caerostris</taxon>
    </lineage>
</organism>
<evidence type="ECO:0000313" key="3">
    <source>
        <dbReference type="Proteomes" id="UP001054945"/>
    </source>
</evidence>
<dbReference type="AlphaFoldDB" id="A0AAV4MZ20"/>
<name>A0AAV4MZ20_CAEEX</name>
<gene>
    <name evidence="2" type="ORF">CEXT_72101</name>
</gene>
<feature type="compositionally biased region" description="Basic and acidic residues" evidence="1">
    <location>
        <begin position="15"/>
        <end position="105"/>
    </location>
</feature>
<accession>A0AAV4MZ20</accession>
<dbReference type="EMBL" id="BPLR01020260">
    <property type="protein sequence ID" value="GIX76542.1"/>
    <property type="molecule type" value="Genomic_DNA"/>
</dbReference>
<feature type="region of interest" description="Disordered" evidence="1">
    <location>
        <begin position="180"/>
        <end position="206"/>
    </location>
</feature>
<evidence type="ECO:0000313" key="2">
    <source>
        <dbReference type="EMBL" id="GIX76542.1"/>
    </source>
</evidence>
<comment type="caution">
    <text evidence="2">The sequence shown here is derived from an EMBL/GenBank/DDBJ whole genome shotgun (WGS) entry which is preliminary data.</text>
</comment>
<feature type="compositionally biased region" description="Basic and acidic residues" evidence="1">
    <location>
        <begin position="183"/>
        <end position="203"/>
    </location>
</feature>
<protein>
    <submittedName>
        <fullName evidence="2">Uncharacterized protein</fullName>
    </submittedName>
</protein>
<evidence type="ECO:0000256" key="1">
    <source>
        <dbReference type="SAM" id="MobiDB-lite"/>
    </source>
</evidence>
<feature type="region of interest" description="Disordered" evidence="1">
    <location>
        <begin position="1"/>
        <end position="105"/>
    </location>
</feature>
<dbReference type="Proteomes" id="UP001054945">
    <property type="component" value="Unassembled WGS sequence"/>
</dbReference>
<proteinExistence type="predicted"/>
<sequence length="240" mass="28608">MYHNCVLTLNRASYRRKDGRTEGRTDRRKNERTDEKKERKEERRKEGRTDGRKEERTDGMKEGKKERRMEGWKDGRKDRRKEGRIYGRTDGRKERQMEGRKDVRTDGRGATLVSLRIHYKVLKEVENRLSALFPERRLRKKETPSGRNSGNEVMRPFRLFTAGKINFNSQGYVCRKKNSFKCPPRESTSRKKKCEENTSKSPEDQNQFSSSFLQEFLDNFRWGVSFHLCIMRSGSFAWSF</sequence>
<reference evidence="2 3" key="1">
    <citation type="submission" date="2021-06" db="EMBL/GenBank/DDBJ databases">
        <title>Caerostris extrusa draft genome.</title>
        <authorList>
            <person name="Kono N."/>
            <person name="Arakawa K."/>
        </authorList>
    </citation>
    <scope>NUCLEOTIDE SEQUENCE [LARGE SCALE GENOMIC DNA]</scope>
</reference>
<keyword evidence="3" id="KW-1185">Reference proteome</keyword>